<sequence>MKKGMRLVAAAAAASLATVGLAACAPSTPAGDGKVTIFGGYGEADAKAFQETLTEFGDANGIEITFTSLASFDTDIKVKIEAGQEPDIALWPQPGGLKGLVDNLVPLDEVYDVTKSTSTLVPGWDSLAQVDGKIYGLPVSANMKTLVFYNPSAFAANGYSVPTTDAELVALEEQIKADGSGYPWCAGIESGGATGWAFTDWMEQYVLDFHGADVYAQWIAGDIDFASPEVAKAAEEVSKRLLAEGQVNGGGVAMASDSFQNTAPLFETGGKEKGQCFMLRQGSFISGFFPEDIVAQLAAEDYTNADVFPLPAPEGANAGVIGGGDLGAVFQGHVDADVAKVAEFIFSDKVLTKMVSNGAISPHKTFDPALYPNALNRKIGEAMAAASVFGFDGSDQMPAEVNAEFWAAGTDYVAGRITWEEAAARIDSKY</sequence>
<dbReference type="PANTHER" id="PTHR43649:SF29">
    <property type="entry name" value="OSMOPROTECTIVE COMPOUNDS-BINDING PROTEIN GGTB"/>
    <property type="match status" value="1"/>
</dbReference>
<dbReference type="PANTHER" id="PTHR43649">
    <property type="entry name" value="ARABINOSE-BINDING PROTEIN-RELATED"/>
    <property type="match status" value="1"/>
</dbReference>
<dbReference type="SUPFAM" id="SSF53850">
    <property type="entry name" value="Periplasmic binding protein-like II"/>
    <property type="match status" value="1"/>
</dbReference>
<name>A0A6J6BCH7_9ZZZZ</name>
<dbReference type="InterPro" id="IPR050490">
    <property type="entry name" value="Bact_solute-bd_prot1"/>
</dbReference>
<keyword evidence="2" id="KW-0813">Transport</keyword>
<dbReference type="InterPro" id="IPR006059">
    <property type="entry name" value="SBP"/>
</dbReference>
<dbReference type="Pfam" id="PF01547">
    <property type="entry name" value="SBP_bac_1"/>
    <property type="match status" value="1"/>
</dbReference>
<dbReference type="EMBL" id="CAEZSH010000040">
    <property type="protein sequence ID" value="CAB4536018.1"/>
    <property type="molecule type" value="Genomic_DNA"/>
</dbReference>
<gene>
    <name evidence="3" type="ORF">UFOPK1410_00463</name>
</gene>
<evidence type="ECO:0000256" key="2">
    <source>
        <dbReference type="ARBA" id="ARBA00022448"/>
    </source>
</evidence>
<dbReference type="PROSITE" id="PS51257">
    <property type="entry name" value="PROKAR_LIPOPROTEIN"/>
    <property type="match status" value="1"/>
</dbReference>
<reference evidence="3" key="1">
    <citation type="submission" date="2020-05" db="EMBL/GenBank/DDBJ databases">
        <authorList>
            <person name="Chiriac C."/>
            <person name="Salcher M."/>
            <person name="Ghai R."/>
            <person name="Kavagutti S V."/>
        </authorList>
    </citation>
    <scope>NUCLEOTIDE SEQUENCE</scope>
</reference>
<comment type="similarity">
    <text evidence="1">Belongs to the bacterial solute-binding protein 1 family.</text>
</comment>
<proteinExistence type="inferred from homology"/>
<organism evidence="3">
    <name type="scientific">freshwater metagenome</name>
    <dbReference type="NCBI Taxonomy" id="449393"/>
    <lineage>
        <taxon>unclassified sequences</taxon>
        <taxon>metagenomes</taxon>
        <taxon>ecological metagenomes</taxon>
    </lineage>
</organism>
<evidence type="ECO:0000256" key="1">
    <source>
        <dbReference type="ARBA" id="ARBA00008520"/>
    </source>
</evidence>
<protein>
    <submittedName>
        <fullName evidence="3">Unannotated protein</fullName>
    </submittedName>
</protein>
<evidence type="ECO:0000313" key="3">
    <source>
        <dbReference type="EMBL" id="CAB4536018.1"/>
    </source>
</evidence>
<dbReference type="AlphaFoldDB" id="A0A6J6BCH7"/>
<dbReference type="Gene3D" id="3.40.190.10">
    <property type="entry name" value="Periplasmic binding protein-like II"/>
    <property type="match status" value="2"/>
</dbReference>
<accession>A0A6J6BCH7</accession>